<reference evidence="1" key="1">
    <citation type="submission" date="2022-03" db="EMBL/GenBank/DDBJ databases">
        <authorList>
            <person name="Alioto T."/>
            <person name="Alioto T."/>
            <person name="Gomez Garrido J."/>
        </authorList>
    </citation>
    <scope>NUCLEOTIDE SEQUENCE</scope>
</reference>
<gene>
    <name evidence="1" type="ORF">PECUL_23A016079</name>
</gene>
<name>A0AAD1VJL4_PELCU</name>
<keyword evidence="2" id="KW-1185">Reference proteome</keyword>
<protein>
    <submittedName>
        <fullName evidence="1">Uncharacterized protein</fullName>
    </submittedName>
</protein>
<proteinExistence type="predicted"/>
<dbReference type="Proteomes" id="UP001295444">
    <property type="component" value="Chromosome 01"/>
</dbReference>
<sequence>MPCAPQPMDEYLSTAAELADISASRHMVVSTGPYETSDMGSHYPMAQLRVDLQAISQAMFTKADAGAIEAFLKGTIWAEPVANCQDITSLQGRVTSLEGTAVTFAQQHTAAEIAATRQGNMLLDIRRQVEDLNNRGSRCNIRIHGLPDSIQREPLEATLQALFNFILGNEDPENSQLDWVHWALHHPRQDETLRDVICCVHSFQQK</sequence>
<dbReference type="Gene3D" id="3.30.70.1820">
    <property type="entry name" value="L1 transposable element, RRM domain"/>
    <property type="match status" value="1"/>
</dbReference>
<evidence type="ECO:0000313" key="1">
    <source>
        <dbReference type="EMBL" id="CAH2221504.1"/>
    </source>
</evidence>
<organism evidence="1 2">
    <name type="scientific">Pelobates cultripes</name>
    <name type="common">Western spadefoot toad</name>
    <dbReference type="NCBI Taxonomy" id="61616"/>
    <lineage>
        <taxon>Eukaryota</taxon>
        <taxon>Metazoa</taxon>
        <taxon>Chordata</taxon>
        <taxon>Craniata</taxon>
        <taxon>Vertebrata</taxon>
        <taxon>Euteleostomi</taxon>
        <taxon>Amphibia</taxon>
        <taxon>Batrachia</taxon>
        <taxon>Anura</taxon>
        <taxon>Pelobatoidea</taxon>
        <taxon>Pelobatidae</taxon>
        <taxon>Pelobates</taxon>
    </lineage>
</organism>
<evidence type="ECO:0000313" key="2">
    <source>
        <dbReference type="Proteomes" id="UP001295444"/>
    </source>
</evidence>
<dbReference type="EMBL" id="OW240912">
    <property type="protein sequence ID" value="CAH2221504.1"/>
    <property type="molecule type" value="Genomic_DNA"/>
</dbReference>
<dbReference type="AlphaFoldDB" id="A0AAD1VJL4"/>
<accession>A0AAD1VJL4</accession>